<reference evidence="2" key="1">
    <citation type="submission" date="2024-06" db="EMBL/GenBank/DDBJ databases">
        <title>Streptomyces sp. strain HUAS MG91 genome sequences.</title>
        <authorList>
            <person name="Mo P."/>
        </authorList>
    </citation>
    <scope>NUCLEOTIDE SEQUENCE</scope>
    <source>
        <strain evidence="2">HUAS MG91</strain>
    </source>
</reference>
<dbReference type="AlphaFoldDB" id="A0AAU8J4W7"/>
<proteinExistence type="predicted"/>
<organism evidence="2">
    <name type="scientific">Streptomyces tabacisoli</name>
    <dbReference type="NCBI Taxonomy" id="3156398"/>
    <lineage>
        <taxon>Bacteria</taxon>
        <taxon>Bacillati</taxon>
        <taxon>Actinomycetota</taxon>
        <taxon>Actinomycetes</taxon>
        <taxon>Kitasatosporales</taxon>
        <taxon>Streptomycetaceae</taxon>
        <taxon>Streptomyces</taxon>
    </lineage>
</organism>
<feature type="domain" description="DJ-1/PfpI" evidence="1">
    <location>
        <begin position="3"/>
        <end position="94"/>
    </location>
</feature>
<dbReference type="EMBL" id="CP159534">
    <property type="protein sequence ID" value="XCJ75513.1"/>
    <property type="molecule type" value="Genomic_DNA"/>
</dbReference>
<name>A0AAU8J4W7_9ACTN</name>
<evidence type="ECO:0000313" key="2">
    <source>
        <dbReference type="EMBL" id="XCJ75513.1"/>
    </source>
</evidence>
<dbReference type="RefSeq" id="WP_353946944.1">
    <property type="nucleotide sequence ID" value="NZ_CP159534.1"/>
</dbReference>
<protein>
    <submittedName>
        <fullName evidence="2">DJ-1/PfpI family protein</fullName>
    </submittedName>
</protein>
<evidence type="ECO:0000259" key="1">
    <source>
        <dbReference type="Pfam" id="PF01965"/>
    </source>
</evidence>
<gene>
    <name evidence="2" type="ORF">ABII15_02910</name>
</gene>
<dbReference type="InterPro" id="IPR029062">
    <property type="entry name" value="Class_I_gatase-like"/>
</dbReference>
<dbReference type="Pfam" id="PF01965">
    <property type="entry name" value="DJ-1_PfpI"/>
    <property type="match status" value="1"/>
</dbReference>
<sequence>MALVTNYGVEQDELLVPLRQLREAGVAVTVAAVSMDPVRTLCGDKDPGESVDPDVSHESLGAARHGLLLIPGGTIDADQLRRETASVTAAVREHLA</sequence>
<dbReference type="KEGG" id="stac:ABII15_02910"/>
<dbReference type="InterPro" id="IPR002818">
    <property type="entry name" value="DJ-1/PfpI"/>
</dbReference>
<dbReference type="SUPFAM" id="SSF52317">
    <property type="entry name" value="Class I glutamine amidotransferase-like"/>
    <property type="match status" value="1"/>
</dbReference>
<dbReference type="Gene3D" id="3.40.50.880">
    <property type="match status" value="1"/>
</dbReference>
<accession>A0AAU8J4W7</accession>